<protein>
    <submittedName>
        <fullName evidence="7">Sigma-70 family RNA polymerase sigma factor</fullName>
    </submittedName>
</protein>
<comment type="caution">
    <text evidence="7">The sequence shown here is derived from an EMBL/GenBank/DDBJ whole genome shotgun (WGS) entry which is preliminary data.</text>
</comment>
<evidence type="ECO:0000256" key="1">
    <source>
        <dbReference type="ARBA" id="ARBA00010641"/>
    </source>
</evidence>
<feature type="domain" description="RNA polymerase sigma factor 70 region 4 type 2" evidence="6">
    <location>
        <begin position="125"/>
        <end position="177"/>
    </location>
</feature>
<evidence type="ECO:0000256" key="2">
    <source>
        <dbReference type="ARBA" id="ARBA00023015"/>
    </source>
</evidence>
<dbReference type="NCBIfam" id="TIGR02937">
    <property type="entry name" value="sigma70-ECF"/>
    <property type="match status" value="1"/>
</dbReference>
<evidence type="ECO:0000256" key="3">
    <source>
        <dbReference type="ARBA" id="ARBA00023082"/>
    </source>
</evidence>
<dbReference type="InterPro" id="IPR014284">
    <property type="entry name" value="RNA_pol_sigma-70_dom"/>
</dbReference>
<keyword evidence="2" id="KW-0805">Transcription regulation</keyword>
<dbReference type="Proteomes" id="UP000445582">
    <property type="component" value="Unassembled WGS sequence"/>
</dbReference>
<dbReference type="InterPro" id="IPR013325">
    <property type="entry name" value="RNA_pol_sigma_r2"/>
</dbReference>
<dbReference type="InterPro" id="IPR013249">
    <property type="entry name" value="RNA_pol_sigma70_r4_t2"/>
</dbReference>
<dbReference type="InterPro" id="IPR013324">
    <property type="entry name" value="RNA_pol_sigma_r3/r4-like"/>
</dbReference>
<dbReference type="GO" id="GO:0003677">
    <property type="term" value="F:DNA binding"/>
    <property type="evidence" value="ECO:0007669"/>
    <property type="project" value="InterPro"/>
</dbReference>
<dbReference type="GO" id="GO:0006352">
    <property type="term" value="P:DNA-templated transcription initiation"/>
    <property type="evidence" value="ECO:0007669"/>
    <property type="project" value="InterPro"/>
</dbReference>
<comment type="similarity">
    <text evidence="1">Belongs to the sigma-70 factor family. ECF subfamily.</text>
</comment>
<dbReference type="PANTHER" id="PTHR43133">
    <property type="entry name" value="RNA POLYMERASE ECF-TYPE SIGMA FACTO"/>
    <property type="match status" value="1"/>
</dbReference>
<dbReference type="SUPFAM" id="SSF88659">
    <property type="entry name" value="Sigma3 and sigma4 domains of RNA polymerase sigma factors"/>
    <property type="match status" value="1"/>
</dbReference>
<dbReference type="GO" id="GO:0016987">
    <property type="term" value="F:sigma factor activity"/>
    <property type="evidence" value="ECO:0007669"/>
    <property type="project" value="UniProtKB-KW"/>
</dbReference>
<dbReference type="Gene3D" id="1.10.10.10">
    <property type="entry name" value="Winged helix-like DNA-binding domain superfamily/Winged helix DNA-binding domain"/>
    <property type="match status" value="1"/>
</dbReference>
<proteinExistence type="inferred from homology"/>
<accession>A0A844YIY9</accession>
<dbReference type="InterPro" id="IPR007627">
    <property type="entry name" value="RNA_pol_sigma70_r2"/>
</dbReference>
<dbReference type="PANTHER" id="PTHR43133:SF62">
    <property type="entry name" value="RNA POLYMERASE SIGMA FACTOR SIGZ"/>
    <property type="match status" value="1"/>
</dbReference>
<keyword evidence="8" id="KW-1185">Reference proteome</keyword>
<dbReference type="RefSeq" id="WP_160676821.1">
    <property type="nucleotide sequence ID" value="NZ_WTYN01000003.1"/>
</dbReference>
<evidence type="ECO:0000259" key="5">
    <source>
        <dbReference type="Pfam" id="PF04542"/>
    </source>
</evidence>
<keyword evidence="4" id="KW-0804">Transcription</keyword>
<organism evidence="7 8">
    <name type="scientific">Qipengyuania oceanensis</name>
    <dbReference type="NCBI Taxonomy" id="1463597"/>
    <lineage>
        <taxon>Bacteria</taxon>
        <taxon>Pseudomonadati</taxon>
        <taxon>Pseudomonadota</taxon>
        <taxon>Alphaproteobacteria</taxon>
        <taxon>Sphingomonadales</taxon>
        <taxon>Erythrobacteraceae</taxon>
        <taxon>Qipengyuania</taxon>
    </lineage>
</organism>
<dbReference type="OrthoDB" id="9784272at2"/>
<dbReference type="EMBL" id="WTYN01000003">
    <property type="protein sequence ID" value="MXO63842.1"/>
    <property type="molecule type" value="Genomic_DNA"/>
</dbReference>
<evidence type="ECO:0000313" key="7">
    <source>
        <dbReference type="EMBL" id="MXO63842.1"/>
    </source>
</evidence>
<dbReference type="SUPFAM" id="SSF88946">
    <property type="entry name" value="Sigma2 domain of RNA polymerase sigma factors"/>
    <property type="match status" value="1"/>
</dbReference>
<dbReference type="Pfam" id="PF04542">
    <property type="entry name" value="Sigma70_r2"/>
    <property type="match status" value="1"/>
</dbReference>
<evidence type="ECO:0000259" key="6">
    <source>
        <dbReference type="Pfam" id="PF08281"/>
    </source>
</evidence>
<dbReference type="AlphaFoldDB" id="A0A844YIY9"/>
<dbReference type="CDD" id="cd06171">
    <property type="entry name" value="Sigma70_r4"/>
    <property type="match status" value="1"/>
</dbReference>
<gene>
    <name evidence="7" type="ORF">GRI48_12580</name>
</gene>
<sequence>MQDNREKLQEALIAVSAGDRMALKTVYDLTSAKLYGTIVRIVRSRERSEDLLQDVFVKVWTRAGRYDEAKGSPITWLCTLARNAALNDARRVGRANEVTGDALPDMSDDELIPADDWLCHLEDCEALRRCLQELQRDHRQSICMAFFEGYSYSQLADKVAVPLGTMKSWIRRGLSALKGCLGG</sequence>
<dbReference type="Gene3D" id="1.10.1740.10">
    <property type="match status" value="1"/>
</dbReference>
<reference evidence="7 8" key="1">
    <citation type="submission" date="2019-12" db="EMBL/GenBank/DDBJ databases">
        <title>Genomic-based taxomic classification of the family Erythrobacteraceae.</title>
        <authorList>
            <person name="Xu L."/>
        </authorList>
    </citation>
    <scope>NUCLEOTIDE SEQUENCE [LARGE SCALE GENOMIC DNA]</scope>
    <source>
        <strain evidence="7 8">MCCC 1A09965</strain>
    </source>
</reference>
<dbReference type="InterPro" id="IPR039425">
    <property type="entry name" value="RNA_pol_sigma-70-like"/>
</dbReference>
<dbReference type="Pfam" id="PF08281">
    <property type="entry name" value="Sigma70_r4_2"/>
    <property type="match status" value="1"/>
</dbReference>
<dbReference type="InterPro" id="IPR036388">
    <property type="entry name" value="WH-like_DNA-bd_sf"/>
</dbReference>
<evidence type="ECO:0000313" key="8">
    <source>
        <dbReference type="Proteomes" id="UP000445582"/>
    </source>
</evidence>
<feature type="domain" description="RNA polymerase sigma-70 region 2" evidence="5">
    <location>
        <begin position="32"/>
        <end position="94"/>
    </location>
</feature>
<evidence type="ECO:0000256" key="4">
    <source>
        <dbReference type="ARBA" id="ARBA00023163"/>
    </source>
</evidence>
<keyword evidence="3" id="KW-0731">Sigma factor</keyword>
<name>A0A844YIY9_9SPHN</name>